<dbReference type="AlphaFoldDB" id="A0A7T5R0A1"/>
<sequence>MNITQAVESKIKALPTGQVFDYGDLPEYGRAPDAVVKAVNRLVADGMVTRLLKGKFYVPKQGVLGPRKPSDNELIRAMLYKNGRLRGYVTGIALFNRLGLTTQIPRTVTLALTNGGRQTKDFGTIRVKTISARYPVSEQDVKLLQYLDVLQDIKTIPDADINQSLKAMQRYFSELTDQDRKRLVEMADAGYGPQVRALIGLLFAALDEPSTPDLKKSLNPTTTYKLALDPAVWPDMKDWNIH</sequence>
<organism evidence="1 2">
    <name type="scientific">Micavibrio aeruginosavorus</name>
    <dbReference type="NCBI Taxonomy" id="349221"/>
    <lineage>
        <taxon>Bacteria</taxon>
        <taxon>Pseudomonadati</taxon>
        <taxon>Bdellovibrionota</taxon>
        <taxon>Bdellovibrionia</taxon>
        <taxon>Bdellovibrionales</taxon>
        <taxon>Pseudobdellovibrionaceae</taxon>
        <taxon>Micavibrio</taxon>
    </lineage>
</organism>
<name>A0A7T5R0A1_9BACT</name>
<dbReference type="Proteomes" id="UP000595362">
    <property type="component" value="Chromosome"/>
</dbReference>
<dbReference type="Pfam" id="PF19570">
    <property type="entry name" value="DUF6088"/>
    <property type="match status" value="1"/>
</dbReference>
<evidence type="ECO:0008006" key="3">
    <source>
        <dbReference type="Google" id="ProtNLM"/>
    </source>
</evidence>
<gene>
    <name evidence="1" type="ORF">HYS17_06225</name>
</gene>
<evidence type="ECO:0000313" key="1">
    <source>
        <dbReference type="EMBL" id="QQG35167.1"/>
    </source>
</evidence>
<evidence type="ECO:0000313" key="2">
    <source>
        <dbReference type="Proteomes" id="UP000595362"/>
    </source>
</evidence>
<protein>
    <recommendedName>
        <fullName evidence="3">AbiEi antitoxin C-terminal domain-containing protein</fullName>
    </recommendedName>
</protein>
<accession>A0A7T5R0A1</accession>
<dbReference type="InterPro" id="IPR045738">
    <property type="entry name" value="DUF6088"/>
</dbReference>
<dbReference type="EMBL" id="CP066681">
    <property type="protein sequence ID" value="QQG35167.1"/>
    <property type="molecule type" value="Genomic_DNA"/>
</dbReference>
<proteinExistence type="predicted"/>
<reference evidence="1 2" key="1">
    <citation type="submission" date="2020-07" db="EMBL/GenBank/DDBJ databases">
        <title>Huge and variable diversity of episymbiotic CPR bacteria and DPANN archaea in groundwater ecosystems.</title>
        <authorList>
            <person name="He C.Y."/>
            <person name="Keren R."/>
            <person name="Whittaker M."/>
            <person name="Farag I.F."/>
            <person name="Doudna J."/>
            <person name="Cate J.H.D."/>
            <person name="Banfield J.F."/>
        </authorList>
    </citation>
    <scope>NUCLEOTIDE SEQUENCE [LARGE SCALE GENOMIC DNA]</scope>
    <source>
        <strain evidence="1">NC_groundwater_70_Ag_B-0.1um_54_66</strain>
    </source>
</reference>